<feature type="transmembrane region" description="Helical" evidence="5">
    <location>
        <begin position="55"/>
        <end position="75"/>
    </location>
</feature>
<keyword evidence="7" id="KW-1185">Reference proteome</keyword>
<reference key="2">
    <citation type="submission" date="2011-04" db="EMBL/GenBank/DDBJ databases">
        <title>Complete sequence of chromosome of Haliscomenobacter hydrossis DSM 1100.</title>
        <authorList>
            <consortium name="US DOE Joint Genome Institute (JGI-PGF)"/>
            <person name="Lucas S."/>
            <person name="Han J."/>
            <person name="Lapidus A."/>
            <person name="Bruce D."/>
            <person name="Goodwin L."/>
            <person name="Pitluck S."/>
            <person name="Peters L."/>
            <person name="Kyrpides N."/>
            <person name="Mavromatis K."/>
            <person name="Ivanova N."/>
            <person name="Ovchinnikova G."/>
            <person name="Pagani I."/>
            <person name="Daligault H."/>
            <person name="Detter J.C."/>
            <person name="Han C."/>
            <person name="Land M."/>
            <person name="Hauser L."/>
            <person name="Markowitz V."/>
            <person name="Cheng J.-F."/>
            <person name="Hugenholtz P."/>
            <person name="Woyke T."/>
            <person name="Wu D."/>
            <person name="Verbarg S."/>
            <person name="Frueling A."/>
            <person name="Brambilla E."/>
            <person name="Klenk H.-P."/>
            <person name="Eisen J.A."/>
        </authorList>
    </citation>
    <scope>NUCLEOTIDE SEQUENCE</scope>
    <source>
        <strain>DSM 1100</strain>
    </source>
</reference>
<comment type="subcellular location">
    <subcellularLocation>
        <location evidence="1">Membrane</location>
        <topology evidence="1">Multi-pass membrane protein</topology>
    </subcellularLocation>
</comment>
<sequence length="361" mass="38357">MSTSLYRYLLYAGMAVLLGALGTYLASATGLTGPLLVLGLLLLALGMKGFEHLKGFAYTTVIFAAVSAAMFYPQYFIQVGDYKLSKLIMPLLQVIMFGMGTTMTFNDFIGIVKTPKAVIIGVFCQFLIMPSLGFAIANLFNFPPEIAAGVILIGSSPSGLASNVMALIAKANVALSITITTCATLLAPVMTPLLMKTLAGQFIEIDFWSMVWDITKIIIIPLGIGFIINQYLKKVAEFLKDYLPLISMVGIAFIITIITAAGQASLLNVGGLLMVAVLLHNIGGFVLGYSAARLFRMPEQDCRTVAIEVGLQNAGLASGLANQMGKLATVGLAAALFGPIMNITGSVLASWWGRSSDPKTE</sequence>
<feature type="transmembrane region" description="Helical" evidence="5">
    <location>
        <begin position="117"/>
        <end position="140"/>
    </location>
</feature>
<evidence type="ECO:0000256" key="1">
    <source>
        <dbReference type="ARBA" id="ARBA00004141"/>
    </source>
</evidence>
<reference evidence="6 7" key="1">
    <citation type="journal article" date="2011" name="Stand. Genomic Sci.">
        <title>Complete genome sequence of Haliscomenobacter hydrossis type strain (O).</title>
        <authorList>
            <consortium name="US DOE Joint Genome Institute (JGI-PGF)"/>
            <person name="Daligault H."/>
            <person name="Lapidus A."/>
            <person name="Zeytun A."/>
            <person name="Nolan M."/>
            <person name="Lucas S."/>
            <person name="Del Rio T.G."/>
            <person name="Tice H."/>
            <person name="Cheng J.F."/>
            <person name="Tapia R."/>
            <person name="Han C."/>
            <person name="Goodwin L."/>
            <person name="Pitluck S."/>
            <person name="Liolios K."/>
            <person name="Pagani I."/>
            <person name="Ivanova N."/>
            <person name="Huntemann M."/>
            <person name="Mavromatis K."/>
            <person name="Mikhailova N."/>
            <person name="Pati A."/>
            <person name="Chen A."/>
            <person name="Palaniappan K."/>
            <person name="Land M."/>
            <person name="Hauser L."/>
            <person name="Brambilla E.M."/>
            <person name="Rohde M."/>
            <person name="Verbarg S."/>
            <person name="Goker M."/>
            <person name="Bristow J."/>
            <person name="Eisen J.A."/>
            <person name="Markowitz V."/>
            <person name="Hugenholtz P."/>
            <person name="Kyrpides N.C."/>
            <person name="Klenk H.P."/>
            <person name="Woyke T."/>
        </authorList>
    </citation>
    <scope>NUCLEOTIDE SEQUENCE [LARGE SCALE GENOMIC DNA]</scope>
    <source>
        <strain evidence="7">ATCC 27775 / DSM 1100 / LMG 10767 / O</strain>
    </source>
</reference>
<name>F4KZY4_HALH1</name>
<dbReference type="PANTHER" id="PTHR10361">
    <property type="entry name" value="SODIUM-BILE ACID COTRANSPORTER"/>
    <property type="match status" value="1"/>
</dbReference>
<feature type="transmembrane region" description="Helical" evidence="5">
    <location>
        <begin position="146"/>
        <end position="166"/>
    </location>
</feature>
<protein>
    <submittedName>
        <fullName evidence="6">Bile acid:sodium symporter</fullName>
    </submittedName>
</protein>
<feature type="transmembrane region" description="Helical" evidence="5">
    <location>
        <begin position="87"/>
        <end position="105"/>
    </location>
</feature>
<evidence type="ECO:0000256" key="5">
    <source>
        <dbReference type="SAM" id="Phobius"/>
    </source>
</evidence>
<proteinExistence type="predicted"/>
<dbReference type="RefSeq" id="WP_013766093.1">
    <property type="nucleotide sequence ID" value="NC_015510.1"/>
</dbReference>
<evidence type="ECO:0000256" key="3">
    <source>
        <dbReference type="ARBA" id="ARBA00022989"/>
    </source>
</evidence>
<feature type="transmembrane region" description="Helical" evidence="5">
    <location>
        <begin position="207"/>
        <end position="229"/>
    </location>
</feature>
<dbReference type="GO" id="GO:0016020">
    <property type="term" value="C:membrane"/>
    <property type="evidence" value="ECO:0007669"/>
    <property type="project" value="UniProtKB-SubCell"/>
</dbReference>
<dbReference type="PANTHER" id="PTHR10361:SF28">
    <property type="entry name" value="P3 PROTEIN-RELATED"/>
    <property type="match status" value="1"/>
</dbReference>
<keyword evidence="3 5" id="KW-1133">Transmembrane helix</keyword>
<dbReference type="Gene3D" id="1.20.1530.20">
    <property type="match status" value="1"/>
</dbReference>
<dbReference type="Pfam" id="PF01758">
    <property type="entry name" value="SBF"/>
    <property type="match status" value="1"/>
</dbReference>
<evidence type="ECO:0000256" key="4">
    <source>
        <dbReference type="ARBA" id="ARBA00023136"/>
    </source>
</evidence>
<keyword evidence="2 5" id="KW-0812">Transmembrane</keyword>
<dbReference type="Proteomes" id="UP000008461">
    <property type="component" value="Chromosome"/>
</dbReference>
<feature type="transmembrane region" description="Helical" evidence="5">
    <location>
        <begin position="327"/>
        <end position="352"/>
    </location>
</feature>
<evidence type="ECO:0000256" key="2">
    <source>
        <dbReference type="ARBA" id="ARBA00022692"/>
    </source>
</evidence>
<evidence type="ECO:0000313" key="6">
    <source>
        <dbReference type="EMBL" id="AEE51554.1"/>
    </source>
</evidence>
<keyword evidence="4 5" id="KW-0472">Membrane</keyword>
<dbReference type="KEGG" id="hhy:Halhy_3702"/>
<dbReference type="EMBL" id="CP002691">
    <property type="protein sequence ID" value="AEE51554.1"/>
    <property type="molecule type" value="Genomic_DNA"/>
</dbReference>
<dbReference type="InterPro" id="IPR004710">
    <property type="entry name" value="Bilac:Na_transpt"/>
</dbReference>
<feature type="transmembrane region" description="Helical" evidence="5">
    <location>
        <begin position="267"/>
        <end position="289"/>
    </location>
</feature>
<feature type="transmembrane region" description="Helical" evidence="5">
    <location>
        <begin position="241"/>
        <end position="261"/>
    </location>
</feature>
<organism evidence="6 7">
    <name type="scientific">Haliscomenobacter hydrossis (strain ATCC 27775 / DSM 1100 / LMG 10767 / O)</name>
    <dbReference type="NCBI Taxonomy" id="760192"/>
    <lineage>
        <taxon>Bacteria</taxon>
        <taxon>Pseudomonadati</taxon>
        <taxon>Bacteroidota</taxon>
        <taxon>Saprospiria</taxon>
        <taxon>Saprospirales</taxon>
        <taxon>Haliscomenobacteraceae</taxon>
        <taxon>Haliscomenobacter</taxon>
    </lineage>
</organism>
<dbReference type="HOGENOM" id="CLU_034788_1_1_10"/>
<dbReference type="InterPro" id="IPR038770">
    <property type="entry name" value="Na+/solute_symporter_sf"/>
</dbReference>
<feature type="transmembrane region" description="Helical" evidence="5">
    <location>
        <begin position="12"/>
        <end position="43"/>
    </location>
</feature>
<accession>F4KZY4</accession>
<gene>
    <name evidence="6" type="ordered locus">Halhy_3702</name>
</gene>
<evidence type="ECO:0000313" key="7">
    <source>
        <dbReference type="Proteomes" id="UP000008461"/>
    </source>
</evidence>
<feature type="transmembrane region" description="Helical" evidence="5">
    <location>
        <begin position="173"/>
        <end position="195"/>
    </location>
</feature>
<dbReference type="STRING" id="760192.Halhy_3702"/>
<dbReference type="AlphaFoldDB" id="F4KZY4"/>
<dbReference type="eggNOG" id="COG0385">
    <property type="taxonomic scope" value="Bacteria"/>
</dbReference>
<dbReference type="InterPro" id="IPR002657">
    <property type="entry name" value="BilAc:Na_symport/Acr3"/>
</dbReference>